<keyword evidence="5" id="KW-1185">Reference proteome</keyword>
<organism evidence="4 5">
    <name type="scientific">Sorghum bicolor</name>
    <name type="common">Sorghum</name>
    <name type="synonym">Sorghum vulgare</name>
    <dbReference type="NCBI Taxonomy" id="4558"/>
    <lineage>
        <taxon>Eukaryota</taxon>
        <taxon>Viridiplantae</taxon>
        <taxon>Streptophyta</taxon>
        <taxon>Embryophyta</taxon>
        <taxon>Tracheophyta</taxon>
        <taxon>Spermatophyta</taxon>
        <taxon>Magnoliopsida</taxon>
        <taxon>Liliopsida</taxon>
        <taxon>Poales</taxon>
        <taxon>Poaceae</taxon>
        <taxon>PACMAD clade</taxon>
        <taxon>Panicoideae</taxon>
        <taxon>Andropogonodae</taxon>
        <taxon>Andropogoneae</taxon>
        <taxon>Sorghinae</taxon>
        <taxon>Sorghum</taxon>
    </lineage>
</organism>
<keyword evidence="1" id="KW-0809">Transit peptide</keyword>
<feature type="domain" description="MORF/ORRM1/DAG-like MORF" evidence="3">
    <location>
        <begin position="150"/>
        <end position="208"/>
    </location>
</feature>
<dbReference type="AlphaFoldDB" id="A0A1W0W5T1"/>
<evidence type="ECO:0000259" key="3">
    <source>
        <dbReference type="Pfam" id="PF21864"/>
    </source>
</evidence>
<dbReference type="InterPro" id="IPR039206">
    <property type="entry name" value="MORF/ORRM1/DAG-like"/>
</dbReference>
<feature type="compositionally biased region" description="Polar residues" evidence="2">
    <location>
        <begin position="73"/>
        <end position="95"/>
    </location>
</feature>
<dbReference type="GO" id="GO:0016554">
    <property type="term" value="P:cytidine to uridine editing"/>
    <property type="evidence" value="ECO:0007669"/>
    <property type="project" value="InterPro"/>
</dbReference>
<evidence type="ECO:0000313" key="5">
    <source>
        <dbReference type="Proteomes" id="UP000000768"/>
    </source>
</evidence>
<dbReference type="PANTHER" id="PTHR31346">
    <property type="entry name" value="MULTIPLE ORGANELLAR RNA EDITING FACTOR 2, CHLOROPLASTIC-RELATED-RELATED"/>
    <property type="match status" value="1"/>
</dbReference>
<dbReference type="Gramene" id="OQU89757">
    <property type="protein sequence ID" value="OQU89757"/>
    <property type="gene ID" value="SORBI_3002G259466"/>
</dbReference>
<feature type="domain" description="MORF/ORRM1/DAG-like MORF" evidence="3">
    <location>
        <begin position="255"/>
        <end position="350"/>
    </location>
</feature>
<evidence type="ECO:0000256" key="2">
    <source>
        <dbReference type="SAM" id="MobiDB-lite"/>
    </source>
</evidence>
<dbReference type="Pfam" id="PF21864">
    <property type="entry name" value="MORF_dom"/>
    <property type="match status" value="2"/>
</dbReference>
<protein>
    <recommendedName>
        <fullName evidence="3">MORF/ORRM1/DAG-like MORF domain-containing protein</fullName>
    </recommendedName>
</protein>
<reference evidence="4 5" key="1">
    <citation type="journal article" date="2009" name="Nature">
        <title>The Sorghum bicolor genome and the diversification of grasses.</title>
        <authorList>
            <person name="Paterson A.H."/>
            <person name="Bowers J.E."/>
            <person name="Bruggmann R."/>
            <person name="Dubchak I."/>
            <person name="Grimwood J."/>
            <person name="Gundlach H."/>
            <person name="Haberer G."/>
            <person name="Hellsten U."/>
            <person name="Mitros T."/>
            <person name="Poliakov A."/>
            <person name="Schmutz J."/>
            <person name="Spannagl M."/>
            <person name="Tang H."/>
            <person name="Wang X."/>
            <person name="Wicker T."/>
            <person name="Bharti A.K."/>
            <person name="Chapman J."/>
            <person name="Feltus F.A."/>
            <person name="Gowik U."/>
            <person name="Grigoriev I.V."/>
            <person name="Lyons E."/>
            <person name="Maher C.A."/>
            <person name="Martis M."/>
            <person name="Narechania A."/>
            <person name="Otillar R.P."/>
            <person name="Penning B.W."/>
            <person name="Salamov A.A."/>
            <person name="Wang Y."/>
            <person name="Zhang L."/>
            <person name="Carpita N.C."/>
            <person name="Freeling M."/>
            <person name="Gingle A.R."/>
            <person name="Hash C.T."/>
            <person name="Keller B."/>
            <person name="Klein P."/>
            <person name="Kresovich S."/>
            <person name="McCann M.C."/>
            <person name="Ming R."/>
            <person name="Peterson D.G."/>
            <person name="Mehboob-ur-Rahman"/>
            <person name="Ware D."/>
            <person name="Westhoff P."/>
            <person name="Mayer K.F."/>
            <person name="Messing J."/>
            <person name="Rokhsar D.S."/>
        </authorList>
    </citation>
    <scope>NUCLEOTIDE SEQUENCE [LARGE SCALE GENOMIC DNA]</scope>
    <source>
        <strain evidence="5">cv. BTx623</strain>
    </source>
</reference>
<proteinExistence type="predicted"/>
<dbReference type="Proteomes" id="UP000000768">
    <property type="component" value="Chromosome 2"/>
</dbReference>
<dbReference type="InterPro" id="IPR054059">
    <property type="entry name" value="MORF/ORRM1/DAG-like_MORF"/>
</dbReference>
<reference evidence="5" key="2">
    <citation type="journal article" date="2018" name="Plant J.">
        <title>The Sorghum bicolor reference genome: improved assembly, gene annotations, a transcriptome atlas, and signatures of genome organization.</title>
        <authorList>
            <person name="McCormick R.F."/>
            <person name="Truong S.K."/>
            <person name="Sreedasyam A."/>
            <person name="Jenkins J."/>
            <person name="Shu S."/>
            <person name="Sims D."/>
            <person name="Kennedy M."/>
            <person name="Amirebrahimi M."/>
            <person name="Weers B.D."/>
            <person name="McKinley B."/>
            <person name="Mattison A."/>
            <person name="Morishige D.T."/>
            <person name="Grimwood J."/>
            <person name="Schmutz J."/>
            <person name="Mullet J.E."/>
        </authorList>
    </citation>
    <scope>NUCLEOTIDE SEQUENCE [LARGE SCALE GENOMIC DNA]</scope>
    <source>
        <strain evidence="5">cv. BTx623</strain>
    </source>
</reference>
<evidence type="ECO:0000313" key="4">
    <source>
        <dbReference type="EMBL" id="OQU89757.1"/>
    </source>
</evidence>
<dbReference type="PANTHER" id="PTHR31346:SF4">
    <property type="entry name" value="MULTIPLE ORGANELLAR RNA EDITING FACTOR 8, CHLOROPLASTIC_MITOCHONDRIAL"/>
    <property type="match status" value="1"/>
</dbReference>
<accession>A0A1W0W5T1</accession>
<dbReference type="EMBL" id="CM000761">
    <property type="protein sequence ID" value="OQU89757.1"/>
    <property type="molecule type" value="Genomic_DNA"/>
</dbReference>
<name>A0A1W0W5T1_SORBI</name>
<sequence length="410" mass="46670">MGDRVRRWRRRPASPASARARPWLLPHLCSISSRARPSLLLRALLLPFPRAAPARCLVQVLWLQISSVQDLASSSPNPSQINMNPLRPPSSSSRQGKARQGEHLHRFQVFKPSDFLRGGQDPLHWAQLKDDGFSGNSPRSISQVEAGDLSEEKARQKIYSVSTRHYFAFGALVSKEISYKIEELPNVRLVLPDSYADVENKDYGGEPFINGEAAPYDPKYHEQLVRNNGPRHSSRNVARRENMQNIHNIDGCDLEHWFVVMEPPPGDLDDPDVPREEIIDSYIKVLSKVVGSEEKARQKIYSVSTRHYFAFGALVSEEISHKIKELPNVRWVLPDSYLDVDNKDYGGEPFINGQAVPYDPKYHEQWLRNNACNSGGWHNDGLRSSRKMVRREVMQNFQNKDAIPGQGYNL</sequence>
<gene>
    <name evidence="4" type="ORF">SORBI_3002G259466</name>
</gene>
<feature type="region of interest" description="Disordered" evidence="2">
    <location>
        <begin position="73"/>
        <end position="102"/>
    </location>
</feature>
<evidence type="ECO:0000256" key="1">
    <source>
        <dbReference type="ARBA" id="ARBA00022946"/>
    </source>
</evidence>
<dbReference type="ExpressionAtlas" id="A0A1W0W5T1">
    <property type="expression patterns" value="baseline and differential"/>
</dbReference>